<evidence type="ECO:0000313" key="2">
    <source>
        <dbReference type="EMBL" id="CAD9776727.1"/>
    </source>
</evidence>
<dbReference type="EMBL" id="HBHP01033688">
    <property type="protein sequence ID" value="CAD9776727.1"/>
    <property type="molecule type" value="Transcribed_RNA"/>
</dbReference>
<feature type="region of interest" description="Disordered" evidence="1">
    <location>
        <begin position="195"/>
        <end position="427"/>
    </location>
</feature>
<dbReference type="AlphaFoldDB" id="A0A7S2U410"/>
<feature type="compositionally biased region" description="Basic and acidic residues" evidence="1">
    <location>
        <begin position="348"/>
        <end position="373"/>
    </location>
</feature>
<gene>
    <name evidence="2" type="ORF">LSP00402_LOCUS20741</name>
</gene>
<reference evidence="2" key="1">
    <citation type="submission" date="2021-01" db="EMBL/GenBank/DDBJ databases">
        <authorList>
            <person name="Corre E."/>
            <person name="Pelletier E."/>
            <person name="Niang G."/>
            <person name="Scheremetjew M."/>
            <person name="Finn R."/>
            <person name="Kale V."/>
            <person name="Holt S."/>
            <person name="Cochrane G."/>
            <person name="Meng A."/>
            <person name="Brown T."/>
            <person name="Cohen L."/>
        </authorList>
    </citation>
    <scope>NUCLEOTIDE SEQUENCE</scope>
    <source>
        <strain evidence="2">CCMP622</strain>
    </source>
</reference>
<evidence type="ECO:0000256" key="1">
    <source>
        <dbReference type="SAM" id="MobiDB-lite"/>
    </source>
</evidence>
<feature type="compositionally biased region" description="Basic and acidic residues" evidence="1">
    <location>
        <begin position="240"/>
        <end position="249"/>
    </location>
</feature>
<feature type="compositionally biased region" description="Basic and acidic residues" evidence="1">
    <location>
        <begin position="311"/>
        <end position="324"/>
    </location>
</feature>
<feature type="compositionally biased region" description="Basic and acidic residues" evidence="1">
    <location>
        <begin position="260"/>
        <end position="269"/>
    </location>
</feature>
<name>A0A7S2U410_9EUKA</name>
<accession>A0A7S2U410</accession>
<organism evidence="2">
    <name type="scientific">Lotharella oceanica</name>
    <dbReference type="NCBI Taxonomy" id="641309"/>
    <lineage>
        <taxon>Eukaryota</taxon>
        <taxon>Sar</taxon>
        <taxon>Rhizaria</taxon>
        <taxon>Cercozoa</taxon>
        <taxon>Chlorarachniophyceae</taxon>
        <taxon>Lotharella</taxon>
    </lineage>
</organism>
<proteinExistence type="predicted"/>
<sequence>MRAHVPGRGHAPPVANDEITFSEFLFSKLGHARPPSRANFGAAFNSGLCVPMATSCDNEGCIDVCCCVLACCNPACYACHMYEEFVIPNPSTNCMWLFGCCSCPVGWLLGWAIARHIRSKLKERYGISEHLDDVVARDCYLCCFLPCHVAQLQREARYRGTILYSTYPCVGPCLACCVRSSENERMRERYRWMNEHARGGGDGGPMGPPGVEERKMEENKTEARPGGGHRDDAPLPADTPARRDLDGKHRGAAFPPQAETRAHREIDGKKGRKFSIGIVDDPDGEVGDYPLPGTDTPANRAGSYPIPADTPAHRDTDEKRHITDDPGGSGFVDILSPGGVATFGAGTPREENKEPNDNNPAHRDTDEKRHIADGADGSGFVDILSPGGVATFEAGTPRQDNETPNDVPPEDAQEQDENVETPCNIPE</sequence>
<feature type="compositionally biased region" description="Acidic residues" evidence="1">
    <location>
        <begin position="408"/>
        <end position="419"/>
    </location>
</feature>
<evidence type="ECO:0008006" key="3">
    <source>
        <dbReference type="Google" id="ProtNLM"/>
    </source>
</evidence>
<feature type="compositionally biased region" description="Basic and acidic residues" evidence="1">
    <location>
        <begin position="211"/>
        <end position="233"/>
    </location>
</feature>
<protein>
    <recommendedName>
        <fullName evidence="3">PLAC8 family protein</fullName>
    </recommendedName>
</protein>